<proteinExistence type="predicted"/>
<gene>
    <name evidence="2" type="ORF">LL252_14425</name>
</gene>
<name>A0A9Q3YPF1_9GAMM</name>
<dbReference type="Pfam" id="PF01381">
    <property type="entry name" value="HTH_3"/>
    <property type="match status" value="1"/>
</dbReference>
<accession>A0A9Q3YPF1</accession>
<protein>
    <submittedName>
        <fullName evidence="2">Helix-turn-helix domain-containing protein</fullName>
    </submittedName>
</protein>
<evidence type="ECO:0000313" key="2">
    <source>
        <dbReference type="EMBL" id="MCC4309766.1"/>
    </source>
</evidence>
<keyword evidence="3" id="KW-1185">Reference proteome</keyword>
<dbReference type="EMBL" id="JAJGNA010000021">
    <property type="protein sequence ID" value="MCC4309766.1"/>
    <property type="molecule type" value="Genomic_DNA"/>
</dbReference>
<dbReference type="InterPro" id="IPR010982">
    <property type="entry name" value="Lambda_DNA-bd_dom_sf"/>
</dbReference>
<dbReference type="PROSITE" id="PS50943">
    <property type="entry name" value="HTH_CROC1"/>
    <property type="match status" value="1"/>
</dbReference>
<sequence>MDRRYAELSPAEQVERRREVLSHIHDHPELPIHRVVALLRGGLRFTLSEYSRLTGVSARVIQDIEQDRGNPTLGTVEKLLAPFGLKLAVVSSRIGE</sequence>
<feature type="domain" description="HTH cro/C1-type" evidence="1">
    <location>
        <begin position="36"/>
        <end position="90"/>
    </location>
</feature>
<reference evidence="2" key="1">
    <citation type="submission" date="2021-10" db="EMBL/GenBank/DDBJ databases">
        <title>The diversity and Nitrogen Metabolism of Culturable Nitrate-Utilizing Bacteria Within the Oxygen Minimum Zone of the Changjiang (Yangtze River)Estuary.</title>
        <authorList>
            <person name="Zhang D."/>
            <person name="Zheng J."/>
            <person name="Liu S."/>
            <person name="He W."/>
        </authorList>
    </citation>
    <scope>NUCLEOTIDE SEQUENCE</scope>
    <source>
        <strain evidence="2">FXH-223</strain>
    </source>
</reference>
<dbReference type="CDD" id="cd00093">
    <property type="entry name" value="HTH_XRE"/>
    <property type="match status" value="1"/>
</dbReference>
<dbReference type="Gene3D" id="1.10.260.40">
    <property type="entry name" value="lambda repressor-like DNA-binding domains"/>
    <property type="match status" value="1"/>
</dbReference>
<dbReference type="RefSeq" id="WP_204427509.1">
    <property type="nucleotide sequence ID" value="NZ_ARXL01000018.1"/>
</dbReference>
<evidence type="ECO:0000313" key="3">
    <source>
        <dbReference type="Proteomes" id="UP001108027"/>
    </source>
</evidence>
<dbReference type="SUPFAM" id="SSF47413">
    <property type="entry name" value="lambda repressor-like DNA-binding domains"/>
    <property type="match status" value="1"/>
</dbReference>
<dbReference type="Proteomes" id="UP001108027">
    <property type="component" value="Unassembled WGS sequence"/>
</dbReference>
<evidence type="ECO:0000259" key="1">
    <source>
        <dbReference type="PROSITE" id="PS50943"/>
    </source>
</evidence>
<comment type="caution">
    <text evidence="2">The sequence shown here is derived from an EMBL/GenBank/DDBJ whole genome shotgun (WGS) entry which is preliminary data.</text>
</comment>
<dbReference type="InterPro" id="IPR001387">
    <property type="entry name" value="Cro/C1-type_HTH"/>
</dbReference>
<dbReference type="AlphaFoldDB" id="A0A9Q3YPF1"/>
<dbReference type="GO" id="GO:0003677">
    <property type="term" value="F:DNA binding"/>
    <property type="evidence" value="ECO:0007669"/>
    <property type="project" value="InterPro"/>
</dbReference>
<organism evidence="2 3">
    <name type="scientific">Alloalcanivorax marinus</name>
    <dbReference type="NCBI Taxonomy" id="1177169"/>
    <lineage>
        <taxon>Bacteria</taxon>
        <taxon>Pseudomonadati</taxon>
        <taxon>Pseudomonadota</taxon>
        <taxon>Gammaproteobacteria</taxon>
        <taxon>Oceanospirillales</taxon>
        <taxon>Alcanivoracaceae</taxon>
        <taxon>Alloalcanivorax</taxon>
    </lineage>
</organism>